<reference evidence="3" key="1">
    <citation type="submission" date="2016-11" db="EMBL/GenBank/DDBJ databases">
        <authorList>
            <person name="Varghese N."/>
            <person name="Submissions S."/>
        </authorList>
    </citation>
    <scope>NUCLEOTIDE SEQUENCE [LARGE SCALE GENOMIC DNA]</scope>
    <source>
        <strain evidence="3">DSM 28223</strain>
    </source>
</reference>
<dbReference type="RefSeq" id="WP_072792363.1">
    <property type="nucleotide sequence ID" value="NZ_FQWM01000002.1"/>
</dbReference>
<dbReference type="SUPFAM" id="SSF54427">
    <property type="entry name" value="NTF2-like"/>
    <property type="match status" value="2"/>
</dbReference>
<evidence type="ECO:0000313" key="2">
    <source>
        <dbReference type="EMBL" id="SHG94167.1"/>
    </source>
</evidence>
<dbReference type="AlphaFoldDB" id="A0A1M5NXE7"/>
<gene>
    <name evidence="2" type="ORF">SAMN04488044_1656</name>
</gene>
<accession>A0A1M5NXE7</accession>
<dbReference type="GO" id="GO:0030638">
    <property type="term" value="P:polyketide metabolic process"/>
    <property type="evidence" value="ECO:0007669"/>
    <property type="project" value="InterPro"/>
</dbReference>
<evidence type="ECO:0000256" key="1">
    <source>
        <dbReference type="SAM" id="MobiDB-lite"/>
    </source>
</evidence>
<feature type="region of interest" description="Disordered" evidence="1">
    <location>
        <begin position="158"/>
        <end position="180"/>
    </location>
</feature>
<dbReference type="EMBL" id="FQWM01000002">
    <property type="protein sequence ID" value="SHG94167.1"/>
    <property type="molecule type" value="Genomic_DNA"/>
</dbReference>
<name>A0A1M5NXE7_9RHOB</name>
<dbReference type="InterPro" id="IPR009959">
    <property type="entry name" value="Cyclase_SnoaL-like"/>
</dbReference>
<proteinExistence type="predicted"/>
<protein>
    <submittedName>
        <fullName evidence="2">SnoaL-like polyketide cyclase</fullName>
    </submittedName>
</protein>
<dbReference type="OrthoDB" id="2769928at2"/>
<sequence length="329" mass="36554">MKGFDPKFKDFPDYIVGITKEIWEDRGLATLHEYYAPDIVVRMPGSVSTGNQGVIGATMQTLAEFPDRTLFGEDVIWSGTPEEGMLSSHRILSTATHLGDGAFGKATGKPLTYRILADCHAINNAINDEWLIRDNSAVVRQMGWDPVEFTRDQIAREGGPESCVKPLTPTNDLEGPYKGRGNDNEWGQRYADILTRIMGADLAVIPQEYDRAVQGEYPGGETGHSWPAVDRFWMGLRASFPNATFQIDHQIGRDDPMMPPRAAIRWSLQGKHEGWGIFGAPTGAEVYVLGISHAEFGALISGEPKIRREYSLFDELAIWKQILLQTGDL</sequence>
<organism evidence="2 3">
    <name type="scientific">Cognatishimia maritima</name>
    <dbReference type="NCBI Taxonomy" id="870908"/>
    <lineage>
        <taxon>Bacteria</taxon>
        <taxon>Pseudomonadati</taxon>
        <taxon>Pseudomonadota</taxon>
        <taxon>Alphaproteobacteria</taxon>
        <taxon>Rhodobacterales</taxon>
        <taxon>Paracoccaceae</taxon>
        <taxon>Cognatishimia</taxon>
    </lineage>
</organism>
<evidence type="ECO:0000313" key="3">
    <source>
        <dbReference type="Proteomes" id="UP000184211"/>
    </source>
</evidence>
<dbReference type="Pfam" id="PF07366">
    <property type="entry name" value="SnoaL"/>
    <property type="match status" value="1"/>
</dbReference>
<dbReference type="InterPro" id="IPR032710">
    <property type="entry name" value="NTF2-like_dom_sf"/>
</dbReference>
<dbReference type="Proteomes" id="UP000184211">
    <property type="component" value="Unassembled WGS sequence"/>
</dbReference>
<dbReference type="STRING" id="870908.SAMN04488044_1656"/>
<keyword evidence="3" id="KW-1185">Reference proteome</keyword>
<dbReference type="Gene3D" id="3.10.450.50">
    <property type="match status" value="2"/>
</dbReference>